<reference evidence="2 3" key="1">
    <citation type="submission" date="2024-01" db="EMBL/GenBank/DDBJ databases">
        <title>The complete chloroplast genome sequence of Lithospermum erythrorhizon: insights into the phylogenetic relationship among Boraginaceae species and the maternal lineages of purple gromwells.</title>
        <authorList>
            <person name="Okada T."/>
            <person name="Watanabe K."/>
        </authorList>
    </citation>
    <scope>NUCLEOTIDE SEQUENCE [LARGE SCALE GENOMIC DNA]</scope>
</reference>
<accession>A0AAV3P044</accession>
<dbReference type="AlphaFoldDB" id="A0AAV3P044"/>
<evidence type="ECO:0000313" key="3">
    <source>
        <dbReference type="Proteomes" id="UP001454036"/>
    </source>
</evidence>
<evidence type="ECO:0008006" key="4">
    <source>
        <dbReference type="Google" id="ProtNLM"/>
    </source>
</evidence>
<sequence length="165" mass="18627">MTSQDTPGWIQKNGHSNSEEKRVNIITIRSDHGKEFENSKFHEICNVEEDEVLSLNPPVNDSGIEPTTRIQKDHPVDNIIGQLDEGMTTKKKDKVDYRKMVGLFGKMCFISKIEPKDVKASLLDEHWINAIREELVQFERNDEQCVVGAEGSTHVLPIVAGTSKP</sequence>
<proteinExistence type="predicted"/>
<evidence type="ECO:0000256" key="1">
    <source>
        <dbReference type="SAM" id="MobiDB-lite"/>
    </source>
</evidence>
<feature type="region of interest" description="Disordered" evidence="1">
    <location>
        <begin position="1"/>
        <end position="20"/>
    </location>
</feature>
<organism evidence="2 3">
    <name type="scientific">Lithospermum erythrorhizon</name>
    <name type="common">Purple gromwell</name>
    <name type="synonym">Lithospermum officinale var. erythrorhizon</name>
    <dbReference type="NCBI Taxonomy" id="34254"/>
    <lineage>
        <taxon>Eukaryota</taxon>
        <taxon>Viridiplantae</taxon>
        <taxon>Streptophyta</taxon>
        <taxon>Embryophyta</taxon>
        <taxon>Tracheophyta</taxon>
        <taxon>Spermatophyta</taxon>
        <taxon>Magnoliopsida</taxon>
        <taxon>eudicotyledons</taxon>
        <taxon>Gunneridae</taxon>
        <taxon>Pentapetalae</taxon>
        <taxon>asterids</taxon>
        <taxon>lamiids</taxon>
        <taxon>Boraginales</taxon>
        <taxon>Boraginaceae</taxon>
        <taxon>Boraginoideae</taxon>
        <taxon>Lithospermeae</taxon>
        <taxon>Lithospermum</taxon>
    </lineage>
</organism>
<name>A0AAV3P044_LITER</name>
<keyword evidence="3" id="KW-1185">Reference proteome</keyword>
<dbReference type="Proteomes" id="UP001454036">
    <property type="component" value="Unassembled WGS sequence"/>
</dbReference>
<gene>
    <name evidence="2" type="ORF">LIER_05235</name>
</gene>
<dbReference type="EMBL" id="BAABME010000714">
    <property type="protein sequence ID" value="GAA0144915.1"/>
    <property type="molecule type" value="Genomic_DNA"/>
</dbReference>
<protein>
    <recommendedName>
        <fullName evidence="4">Mitochondrial protein</fullName>
    </recommendedName>
</protein>
<evidence type="ECO:0000313" key="2">
    <source>
        <dbReference type="EMBL" id="GAA0144915.1"/>
    </source>
</evidence>
<comment type="caution">
    <text evidence="2">The sequence shown here is derived from an EMBL/GenBank/DDBJ whole genome shotgun (WGS) entry which is preliminary data.</text>
</comment>